<protein>
    <submittedName>
        <fullName evidence="3">Uncharacterized protein</fullName>
    </submittedName>
</protein>
<reference evidence="3" key="1">
    <citation type="submission" date="2022-11" db="UniProtKB">
        <authorList>
            <consortium name="WormBaseParasite"/>
        </authorList>
    </citation>
    <scope>IDENTIFICATION</scope>
</reference>
<organism evidence="2 3">
    <name type="scientific">Romanomermis culicivorax</name>
    <name type="common">Nematode worm</name>
    <dbReference type="NCBI Taxonomy" id="13658"/>
    <lineage>
        <taxon>Eukaryota</taxon>
        <taxon>Metazoa</taxon>
        <taxon>Ecdysozoa</taxon>
        <taxon>Nematoda</taxon>
        <taxon>Enoplea</taxon>
        <taxon>Dorylaimia</taxon>
        <taxon>Mermithida</taxon>
        <taxon>Mermithoidea</taxon>
        <taxon>Mermithidae</taxon>
        <taxon>Romanomermis</taxon>
    </lineage>
</organism>
<dbReference type="WBParaSite" id="nRc.2.0.1.t29725-RA">
    <property type="protein sequence ID" value="nRc.2.0.1.t29725-RA"/>
    <property type="gene ID" value="nRc.2.0.1.g29725"/>
</dbReference>
<name>A0A915JTP6_ROMCU</name>
<dbReference type="Proteomes" id="UP000887565">
    <property type="component" value="Unplaced"/>
</dbReference>
<feature type="region of interest" description="Disordered" evidence="1">
    <location>
        <begin position="85"/>
        <end position="146"/>
    </location>
</feature>
<keyword evidence="2" id="KW-1185">Reference proteome</keyword>
<feature type="compositionally biased region" description="Basic and acidic residues" evidence="1">
    <location>
        <begin position="137"/>
        <end position="146"/>
    </location>
</feature>
<sequence>MKLSPALIQDKNHFFGQSIGQDPDNWVNNNWTHITRIDKSINKTRNANQTLILGLDACYNEYLQQNSFTVFECKNYVRNVNFNQTAFEKPPDDNSSESVEIPPLKDENPYIEANNLYSTKSENVAHEELDQTTASKRKNESSKAFV</sequence>
<evidence type="ECO:0000313" key="3">
    <source>
        <dbReference type="WBParaSite" id="nRc.2.0.1.t29725-RA"/>
    </source>
</evidence>
<dbReference type="AlphaFoldDB" id="A0A915JTP6"/>
<evidence type="ECO:0000256" key="1">
    <source>
        <dbReference type="SAM" id="MobiDB-lite"/>
    </source>
</evidence>
<proteinExistence type="predicted"/>
<evidence type="ECO:0000313" key="2">
    <source>
        <dbReference type="Proteomes" id="UP000887565"/>
    </source>
</evidence>
<accession>A0A915JTP6</accession>